<reference evidence="18" key="1">
    <citation type="submission" date="2016-10" db="EMBL/GenBank/DDBJ databases">
        <authorList>
            <person name="Varghese N."/>
            <person name="Submissions S."/>
        </authorList>
    </citation>
    <scope>NUCLEOTIDE SEQUENCE [LARGE SCALE GENOMIC DNA]</scope>
    <source>
        <strain evidence="18">UNC178MFTsu3.1</strain>
    </source>
</reference>
<feature type="transmembrane region" description="Helical" evidence="16">
    <location>
        <begin position="132"/>
        <end position="153"/>
    </location>
</feature>
<feature type="transmembrane region" description="Helical" evidence="16">
    <location>
        <begin position="78"/>
        <end position="97"/>
    </location>
</feature>
<evidence type="ECO:0000256" key="12">
    <source>
        <dbReference type="ARBA" id="ARBA00023209"/>
    </source>
</evidence>
<feature type="transmembrane region" description="Helical" evidence="16">
    <location>
        <begin position="39"/>
        <end position="57"/>
    </location>
</feature>
<gene>
    <name evidence="17" type="ORF">SAMN02799615_03207</name>
</gene>
<evidence type="ECO:0000256" key="7">
    <source>
        <dbReference type="ARBA" id="ARBA00022679"/>
    </source>
</evidence>
<keyword evidence="8 16" id="KW-0812">Transmembrane</keyword>
<evidence type="ECO:0000256" key="8">
    <source>
        <dbReference type="ARBA" id="ARBA00022692"/>
    </source>
</evidence>
<comment type="catalytic activity">
    <reaction evidence="14">
        <text>a CDP-1,2-diacyl-sn-glycerol + sn-glycerol 3-phosphate = a 1,2-diacyl-sn-glycero-3-phospho-(1'-sn-glycero-3'-phosphate) + CMP + H(+)</text>
        <dbReference type="Rhea" id="RHEA:12593"/>
        <dbReference type="ChEBI" id="CHEBI:15378"/>
        <dbReference type="ChEBI" id="CHEBI:57597"/>
        <dbReference type="ChEBI" id="CHEBI:58332"/>
        <dbReference type="ChEBI" id="CHEBI:60110"/>
        <dbReference type="ChEBI" id="CHEBI:60377"/>
        <dbReference type="EC" id="2.7.8.5"/>
    </reaction>
</comment>
<dbReference type="Pfam" id="PF01066">
    <property type="entry name" value="CDP-OH_P_transf"/>
    <property type="match status" value="1"/>
</dbReference>
<dbReference type="InterPro" id="IPR048254">
    <property type="entry name" value="CDP_ALCOHOL_P_TRANSF_CS"/>
</dbReference>
<dbReference type="EMBL" id="FONH01000014">
    <property type="protein sequence ID" value="SFF34812.1"/>
    <property type="molecule type" value="Genomic_DNA"/>
</dbReference>
<evidence type="ECO:0000256" key="1">
    <source>
        <dbReference type="ARBA" id="ARBA00004141"/>
    </source>
</evidence>
<dbReference type="PANTHER" id="PTHR14269">
    <property type="entry name" value="CDP-DIACYLGLYCEROL--GLYCEROL-3-PHOSPHATE 3-PHOSPHATIDYLTRANSFERASE-RELATED"/>
    <property type="match status" value="1"/>
</dbReference>
<name>A0A1I2HY39_9GAMM</name>
<evidence type="ECO:0000256" key="6">
    <source>
        <dbReference type="ARBA" id="ARBA00022516"/>
    </source>
</evidence>
<keyword evidence="13" id="KW-1208">Phospholipid metabolism</keyword>
<dbReference type="InterPro" id="IPR050324">
    <property type="entry name" value="CDP-alcohol_PTase-I"/>
</dbReference>
<evidence type="ECO:0000256" key="4">
    <source>
        <dbReference type="ARBA" id="ARBA00013170"/>
    </source>
</evidence>
<dbReference type="GO" id="GO:0046474">
    <property type="term" value="P:glycerophospholipid biosynthetic process"/>
    <property type="evidence" value="ECO:0007669"/>
    <property type="project" value="TreeGrafter"/>
</dbReference>
<dbReference type="AlphaFoldDB" id="A0A1I2HY39"/>
<sequence length="187" mass="20257">MPGQPQLSPWRHLPNAITLLRILLVPPIGWAILAREPRLALGLIALAGFTDGLDGFLARRCGWQSRLGGILDAAADKLLLVTCFVLLAVIGLAPWWLAALVCGRDAVIALGALAWRWLIGPLRPQPSLVSKACTLLQILYLLGVLAADLGWPVPPMLPLAWLVAALCLASGADYVWRWSRRARAALR</sequence>
<evidence type="ECO:0000256" key="5">
    <source>
        <dbReference type="ARBA" id="ARBA00014944"/>
    </source>
</evidence>
<dbReference type="InterPro" id="IPR000462">
    <property type="entry name" value="CDP-OH_P_trans"/>
</dbReference>
<keyword evidence="11 16" id="KW-0472">Membrane</keyword>
<dbReference type="PANTHER" id="PTHR14269:SF62">
    <property type="entry name" value="CDP-DIACYLGLYCEROL--GLYCEROL-3-PHOSPHATE 3-PHOSPHATIDYLTRANSFERASE 1, CHLOROPLASTIC"/>
    <property type="match status" value="1"/>
</dbReference>
<dbReference type="RefSeq" id="WP_026636804.1">
    <property type="nucleotide sequence ID" value="NZ_FONH01000014.1"/>
</dbReference>
<feature type="transmembrane region" description="Helical" evidence="16">
    <location>
        <begin position="159"/>
        <end position="176"/>
    </location>
</feature>
<evidence type="ECO:0000313" key="18">
    <source>
        <dbReference type="Proteomes" id="UP000199477"/>
    </source>
</evidence>
<evidence type="ECO:0000256" key="11">
    <source>
        <dbReference type="ARBA" id="ARBA00023136"/>
    </source>
</evidence>
<comment type="subcellular location">
    <subcellularLocation>
        <location evidence="1">Membrane</location>
        <topology evidence="1">Multi-pass membrane protein</topology>
    </subcellularLocation>
</comment>
<keyword evidence="9 16" id="KW-1133">Transmembrane helix</keyword>
<dbReference type="InterPro" id="IPR043130">
    <property type="entry name" value="CDP-OH_PTrfase_TM_dom"/>
</dbReference>
<evidence type="ECO:0000256" key="15">
    <source>
        <dbReference type="RuleBase" id="RU003750"/>
    </source>
</evidence>
<evidence type="ECO:0000256" key="9">
    <source>
        <dbReference type="ARBA" id="ARBA00022989"/>
    </source>
</evidence>
<dbReference type="GO" id="GO:0016020">
    <property type="term" value="C:membrane"/>
    <property type="evidence" value="ECO:0007669"/>
    <property type="project" value="UniProtKB-SubCell"/>
</dbReference>
<evidence type="ECO:0000313" key="17">
    <source>
        <dbReference type="EMBL" id="SFF34812.1"/>
    </source>
</evidence>
<evidence type="ECO:0000256" key="10">
    <source>
        <dbReference type="ARBA" id="ARBA00023098"/>
    </source>
</evidence>
<organism evidence="17 18">
    <name type="scientific">Dyella marensis</name>
    <dbReference type="NCBI Taxonomy" id="500610"/>
    <lineage>
        <taxon>Bacteria</taxon>
        <taxon>Pseudomonadati</taxon>
        <taxon>Pseudomonadota</taxon>
        <taxon>Gammaproteobacteria</taxon>
        <taxon>Lysobacterales</taxon>
        <taxon>Rhodanobacteraceae</taxon>
        <taxon>Dyella</taxon>
    </lineage>
</organism>
<feature type="transmembrane region" description="Helical" evidence="16">
    <location>
        <begin position="12"/>
        <end position="33"/>
    </location>
</feature>
<comment type="similarity">
    <text evidence="3 15">Belongs to the CDP-alcohol phosphatidyltransferase class-I family.</text>
</comment>
<comment type="pathway">
    <text evidence="2">Phospholipid metabolism; phosphatidylglycerol biosynthesis; phosphatidylglycerol from CDP-diacylglycerol: step 1/2.</text>
</comment>
<dbReference type="STRING" id="500610.SAMN02799615_03207"/>
<dbReference type="Proteomes" id="UP000199477">
    <property type="component" value="Unassembled WGS sequence"/>
</dbReference>
<dbReference type="PROSITE" id="PS00379">
    <property type="entry name" value="CDP_ALCOHOL_P_TRANSF"/>
    <property type="match status" value="1"/>
</dbReference>
<dbReference type="GO" id="GO:0008444">
    <property type="term" value="F:CDP-diacylglycerol-glycerol-3-phosphate 3-phosphatidyltransferase activity"/>
    <property type="evidence" value="ECO:0007669"/>
    <property type="project" value="UniProtKB-EC"/>
</dbReference>
<evidence type="ECO:0000256" key="16">
    <source>
        <dbReference type="SAM" id="Phobius"/>
    </source>
</evidence>
<protein>
    <recommendedName>
        <fullName evidence="5">CDP-diacylglycerol--glycerol-3-phosphate 3-phosphatidyltransferase</fullName>
        <ecNumber evidence="4">2.7.8.5</ecNumber>
    </recommendedName>
</protein>
<proteinExistence type="inferred from homology"/>
<accession>A0A1I2HY39</accession>
<keyword evidence="7 15" id="KW-0808">Transferase</keyword>
<keyword evidence="6" id="KW-0444">Lipid biosynthesis</keyword>
<dbReference type="EC" id="2.7.8.5" evidence="4"/>
<evidence type="ECO:0000256" key="3">
    <source>
        <dbReference type="ARBA" id="ARBA00010441"/>
    </source>
</evidence>
<dbReference type="InterPro" id="IPR004570">
    <property type="entry name" value="Phosphatidylglycerol_P_synth"/>
</dbReference>
<evidence type="ECO:0000256" key="2">
    <source>
        <dbReference type="ARBA" id="ARBA00005042"/>
    </source>
</evidence>
<keyword evidence="12" id="KW-0594">Phospholipid biosynthesis</keyword>
<evidence type="ECO:0000256" key="13">
    <source>
        <dbReference type="ARBA" id="ARBA00023264"/>
    </source>
</evidence>
<dbReference type="PIRSF" id="PIRSF000847">
    <property type="entry name" value="Phos_ph_gly_syn"/>
    <property type="match status" value="1"/>
</dbReference>
<keyword evidence="18" id="KW-1185">Reference proteome</keyword>
<dbReference type="Gene3D" id="1.20.120.1760">
    <property type="match status" value="1"/>
</dbReference>
<keyword evidence="10" id="KW-0443">Lipid metabolism</keyword>
<evidence type="ECO:0000256" key="14">
    <source>
        <dbReference type="ARBA" id="ARBA00048586"/>
    </source>
</evidence>